<reference evidence="1 2" key="1">
    <citation type="submission" date="2019-03" db="EMBL/GenBank/DDBJ databases">
        <title>First draft genome of Liparis tanakae, snailfish: a comprehensive survey of snailfish specific genes.</title>
        <authorList>
            <person name="Kim W."/>
            <person name="Song I."/>
            <person name="Jeong J.-H."/>
            <person name="Kim D."/>
            <person name="Kim S."/>
            <person name="Ryu S."/>
            <person name="Song J.Y."/>
            <person name="Lee S.K."/>
        </authorList>
    </citation>
    <scope>NUCLEOTIDE SEQUENCE [LARGE SCALE GENOMIC DNA]</scope>
    <source>
        <tissue evidence="1">Muscle</tissue>
    </source>
</reference>
<sequence length="143" mass="15614">MPAPHGAPLPPPQMAVHHGGKLLANDLDSSLANLVGSEPEMQWSQQGEKKLTGGQHWQNKTMSTTQWGPAPMAPPQPMPVQHVVRTLQTPSPLSPQVSGDQVDLMFTLIAKENHSQTGFKGPVRPMNPERRVFKYLQTPGGEE</sequence>
<keyword evidence="2" id="KW-1185">Reference proteome</keyword>
<dbReference type="OrthoDB" id="44015at2759"/>
<proteinExistence type="predicted"/>
<name>A0A4Z2E270_9TELE</name>
<dbReference type="Proteomes" id="UP000314294">
    <property type="component" value="Unassembled WGS sequence"/>
</dbReference>
<protein>
    <submittedName>
        <fullName evidence="1">Phosphatidylinositol-binding clathrin assembly protein</fullName>
    </submittedName>
</protein>
<gene>
    <name evidence="1" type="primary">PICALM_1</name>
    <name evidence="1" type="ORF">EYF80_067009</name>
</gene>
<dbReference type="AlphaFoldDB" id="A0A4Z2E270"/>
<dbReference type="EMBL" id="SRLO01020679">
    <property type="protein sequence ID" value="TNN22875.1"/>
    <property type="molecule type" value="Genomic_DNA"/>
</dbReference>
<evidence type="ECO:0000313" key="1">
    <source>
        <dbReference type="EMBL" id="TNN22875.1"/>
    </source>
</evidence>
<comment type="caution">
    <text evidence="1">The sequence shown here is derived from an EMBL/GenBank/DDBJ whole genome shotgun (WGS) entry which is preliminary data.</text>
</comment>
<evidence type="ECO:0000313" key="2">
    <source>
        <dbReference type="Proteomes" id="UP000314294"/>
    </source>
</evidence>
<organism evidence="1 2">
    <name type="scientific">Liparis tanakae</name>
    <name type="common">Tanaka's snailfish</name>
    <dbReference type="NCBI Taxonomy" id="230148"/>
    <lineage>
        <taxon>Eukaryota</taxon>
        <taxon>Metazoa</taxon>
        <taxon>Chordata</taxon>
        <taxon>Craniata</taxon>
        <taxon>Vertebrata</taxon>
        <taxon>Euteleostomi</taxon>
        <taxon>Actinopterygii</taxon>
        <taxon>Neopterygii</taxon>
        <taxon>Teleostei</taxon>
        <taxon>Neoteleostei</taxon>
        <taxon>Acanthomorphata</taxon>
        <taxon>Eupercaria</taxon>
        <taxon>Perciformes</taxon>
        <taxon>Cottioidei</taxon>
        <taxon>Cottales</taxon>
        <taxon>Liparidae</taxon>
        <taxon>Liparis</taxon>
    </lineage>
</organism>
<accession>A0A4Z2E270</accession>